<dbReference type="GO" id="GO:0030684">
    <property type="term" value="C:preribosome"/>
    <property type="evidence" value="ECO:0007669"/>
    <property type="project" value="UniProtKB-ARBA"/>
</dbReference>
<dbReference type="GO" id="GO:0005689">
    <property type="term" value="C:U12-type spliceosomal complex"/>
    <property type="evidence" value="ECO:0007669"/>
    <property type="project" value="UniProtKB-ARBA"/>
</dbReference>
<dbReference type="InterPro" id="IPR047575">
    <property type="entry name" value="Sm"/>
</dbReference>
<dbReference type="EMBL" id="CAJVPY010004031">
    <property type="protein sequence ID" value="CAG8608346.1"/>
    <property type="molecule type" value="Genomic_DNA"/>
</dbReference>
<dbReference type="GO" id="GO:0042273">
    <property type="term" value="P:ribosomal large subunit biogenesis"/>
    <property type="evidence" value="ECO:0007669"/>
    <property type="project" value="UniProtKB-ARBA"/>
</dbReference>
<evidence type="ECO:0000256" key="12">
    <source>
        <dbReference type="ARBA" id="ARBA00023187"/>
    </source>
</evidence>
<dbReference type="PANTHER" id="PTHR12642">
    <property type="entry name" value="RIBOSOME BIOGENESIS PROTEIN NSA2 HOMOLOG"/>
    <property type="match status" value="1"/>
</dbReference>
<dbReference type="FunFam" id="1.25.40.10:FF:000020">
    <property type="entry name" value="Stress-induced phosphoprotein 1"/>
    <property type="match status" value="1"/>
</dbReference>
<keyword evidence="7 16" id="KW-0698">rRNA processing</keyword>
<evidence type="ECO:0000256" key="3">
    <source>
        <dbReference type="ARBA" id="ARBA00005424"/>
    </source>
</evidence>
<dbReference type="OrthoDB" id="1847590at2759"/>
<dbReference type="Pfam" id="PF01201">
    <property type="entry name" value="Ribosomal_S8e"/>
    <property type="match status" value="1"/>
</dbReference>
<keyword evidence="9" id="KW-0747">Spliceosome</keyword>
<evidence type="ECO:0000313" key="19">
    <source>
        <dbReference type="EMBL" id="CAG8608346.1"/>
    </source>
</evidence>
<dbReference type="GO" id="GO:0000398">
    <property type="term" value="P:mRNA splicing, via spliceosome"/>
    <property type="evidence" value="ECO:0007669"/>
    <property type="project" value="UniProtKB-ARBA"/>
</dbReference>
<keyword evidence="11 15" id="KW-0802">TPR repeat</keyword>
<dbReference type="PROSITE" id="PS50293">
    <property type="entry name" value="TPR_REGION"/>
    <property type="match status" value="1"/>
</dbReference>
<keyword evidence="10" id="KW-0677">Repeat</keyword>
<dbReference type="FunFam" id="1.25.40.10:FF:000027">
    <property type="entry name" value="stress-induced-phosphoprotein 1 isoform X1"/>
    <property type="match status" value="1"/>
</dbReference>
<sequence>AQTKSKAEMTEEELRQLEEHEFNTGPLSVLQQSVKNNTQILINCRNNRKLLARVKAFDRHCNMVLENVKEMWTETPKAGKGKKAKPVNKDRFISKMFLRGDSVILANISGVKVQNQFTYFGAFILPQNEYIEESIKRHGRRLDYEERKRKRLAREVHSSSAFAQKVHGLRAKLYNRKRHAEKIQMKKMIKQHQEKSAKQKDSQAVPDSAIPTYLLDREGQQNAKILSNMVKQKRKEKAGKWTVPLPKVRGIAEDEMFKVIKTGKNRTKQWKRMVTKATFVGEGFTRKPPKYERFIRPMALRYKKAHVTHPELGATFYLPIISVKKNPQSPLYTQLGVMTKGTVIEVNVSELGLVTTSGKVVWGKYAQVTNNPENDGCINAVLLAEEFKTLGNQAFSAKEYEKAIEFFSKAIDIDPSNHVLYSNRSASYSSLKQYDKALEDANKTVELKSDWAKGYSRKGAALHGLGRLKEARETYEEGLKVEPNNAQLKKALEDIERADSPQVKIFGDDALVRIAMNPKLRSYLDQPDFVEKIKAIQADPNKLQLYMQDNRIKDALMFLLTGEIFPKPEPEPTEKSEEVLKKEDAIKEKDLGNEAYKKREFEKALQHYDKAWELDPTNASILTNKAAVLFEQENYEECIKICEQAVDVGNAYVKLDKFDEAIKYYGKSLAEHRTPEILTKSNEIQKLKVKREKEAYYNPELSEKAREAGNELFKKNDFAGAVQQYSEAIKRNESDPKSYSNRAACYTKLMAFQEALKDCETCISLDPTFIKAYIRKATVEFLKKDYSKCLETCKTAMNNDTEKKHTSEIQAQMRKCQEAMYQSNQSNPESMEETIRKAASDPEIMACT</sequence>
<dbReference type="PROSITE" id="PS52002">
    <property type="entry name" value="SM"/>
    <property type="match status" value="1"/>
</dbReference>
<evidence type="ECO:0000256" key="16">
    <source>
        <dbReference type="RuleBase" id="RU367114"/>
    </source>
</evidence>
<dbReference type="FunFam" id="2.40.10.310:FF:000001">
    <property type="entry name" value="NSA2, ribosome biogenesis homolog"/>
    <property type="match status" value="1"/>
</dbReference>
<organism evidence="19 20">
    <name type="scientific">Dentiscutata erythropus</name>
    <dbReference type="NCBI Taxonomy" id="1348616"/>
    <lineage>
        <taxon>Eukaryota</taxon>
        <taxon>Fungi</taxon>
        <taxon>Fungi incertae sedis</taxon>
        <taxon>Mucoromycota</taxon>
        <taxon>Glomeromycotina</taxon>
        <taxon>Glomeromycetes</taxon>
        <taxon>Diversisporales</taxon>
        <taxon>Gigasporaceae</taxon>
        <taxon>Dentiscutata</taxon>
    </lineage>
</organism>
<keyword evidence="13 16" id="KW-0539">Nucleus</keyword>
<dbReference type="InterPro" id="IPR001163">
    <property type="entry name" value="Sm_dom_euk/arc"/>
</dbReference>
<accession>A0A9N9CQC8</accession>
<keyword evidence="6 16" id="KW-0690">Ribosome biogenesis</keyword>
<evidence type="ECO:0000256" key="2">
    <source>
        <dbReference type="ARBA" id="ARBA00004604"/>
    </source>
</evidence>
<dbReference type="Gene3D" id="1.10.260.100">
    <property type="match status" value="1"/>
</dbReference>
<keyword evidence="5" id="KW-0963">Cytoplasm</keyword>
<keyword evidence="14 16" id="KW-0687">Ribonucleoprotein</keyword>
<proteinExistence type="inferred from homology"/>
<feature type="domain" description="Sm" evidence="18">
    <location>
        <begin position="27"/>
        <end position="112"/>
    </location>
</feature>
<evidence type="ECO:0000259" key="18">
    <source>
        <dbReference type="PROSITE" id="PS52002"/>
    </source>
</evidence>
<evidence type="ECO:0000256" key="15">
    <source>
        <dbReference type="PROSITE-ProRule" id="PRU00339"/>
    </source>
</evidence>
<name>A0A9N9CQC8_9GLOM</name>
<dbReference type="GO" id="GO:0003723">
    <property type="term" value="F:RNA binding"/>
    <property type="evidence" value="ECO:0007669"/>
    <property type="project" value="InterPro"/>
</dbReference>
<comment type="function">
    <text evidence="16">Involved in the biogenesis of the 60S ribosomal subunit. May play a part in the quality control of pre-60S particles.</text>
</comment>
<dbReference type="Pfam" id="PF13414">
    <property type="entry name" value="TPR_11"/>
    <property type="match status" value="1"/>
</dbReference>
<dbReference type="GO" id="GO:0030532">
    <property type="term" value="C:small nuclear ribonucleoprotein complex"/>
    <property type="evidence" value="ECO:0007669"/>
    <property type="project" value="InterPro"/>
</dbReference>
<keyword evidence="12" id="KW-0508">mRNA splicing</keyword>
<evidence type="ECO:0000256" key="1">
    <source>
        <dbReference type="ARBA" id="ARBA00004514"/>
    </source>
</evidence>
<comment type="subunit">
    <text evidence="16">Component of the pre-66S ribosomal particle.</text>
</comment>
<dbReference type="CDD" id="cd11381">
    <property type="entry name" value="NSA2"/>
    <property type="match status" value="1"/>
</dbReference>
<evidence type="ECO:0000256" key="13">
    <source>
        <dbReference type="ARBA" id="ARBA00023242"/>
    </source>
</evidence>
<dbReference type="Proteomes" id="UP000789405">
    <property type="component" value="Unassembled WGS sequence"/>
</dbReference>
<evidence type="ECO:0000256" key="8">
    <source>
        <dbReference type="ARBA" id="ARBA00022664"/>
    </source>
</evidence>
<feature type="repeat" description="TPR" evidence="15">
    <location>
        <begin position="384"/>
        <end position="417"/>
    </location>
</feature>
<keyword evidence="8" id="KW-0507">mRNA processing</keyword>
<dbReference type="GO" id="GO:0005730">
    <property type="term" value="C:nucleolus"/>
    <property type="evidence" value="ECO:0007669"/>
    <property type="project" value="UniProtKB-SubCell"/>
</dbReference>
<evidence type="ECO:0000256" key="17">
    <source>
        <dbReference type="SAM" id="MobiDB-lite"/>
    </source>
</evidence>
<dbReference type="Gene3D" id="1.25.40.10">
    <property type="entry name" value="Tetratricopeptide repeat domain"/>
    <property type="match status" value="3"/>
</dbReference>
<dbReference type="InterPro" id="IPR041243">
    <property type="entry name" value="STI1/HOP_DP"/>
</dbReference>
<dbReference type="InterPro" id="IPR010920">
    <property type="entry name" value="LSM_dom_sf"/>
</dbReference>
<comment type="similarity">
    <text evidence="3 16">Belongs to the eukaryotic ribosomal protein eS8 family. Ribosome biogenesis protein NSA2 subfamily.</text>
</comment>
<dbReference type="SMART" id="SM00028">
    <property type="entry name" value="TPR"/>
    <property type="match status" value="8"/>
</dbReference>
<comment type="similarity">
    <text evidence="4">Belongs to the snRNP core protein family.</text>
</comment>
<dbReference type="InterPro" id="IPR022309">
    <property type="entry name" value="Ribosomal_Se8/biogenesis_NSA2"/>
</dbReference>
<dbReference type="InterPro" id="IPR019734">
    <property type="entry name" value="TPR_rpt"/>
</dbReference>
<evidence type="ECO:0000256" key="14">
    <source>
        <dbReference type="ARBA" id="ARBA00023274"/>
    </source>
</evidence>
<dbReference type="SUPFAM" id="SSF48452">
    <property type="entry name" value="TPR-like"/>
    <property type="match status" value="3"/>
</dbReference>
<dbReference type="FunFam" id="2.30.30.100:FF:000069">
    <property type="entry name" value="Small nuclear ribonucleoprotein Sm D2"/>
    <property type="match status" value="1"/>
</dbReference>
<feature type="repeat" description="TPR" evidence="15">
    <location>
        <begin position="642"/>
        <end position="675"/>
    </location>
</feature>
<evidence type="ECO:0000256" key="6">
    <source>
        <dbReference type="ARBA" id="ARBA00022517"/>
    </source>
</evidence>
<dbReference type="GO" id="GO:0005829">
    <property type="term" value="C:cytosol"/>
    <property type="evidence" value="ECO:0007669"/>
    <property type="project" value="UniProtKB-SubCell"/>
</dbReference>
<reference evidence="19" key="1">
    <citation type="submission" date="2021-06" db="EMBL/GenBank/DDBJ databases">
        <authorList>
            <person name="Kallberg Y."/>
            <person name="Tangrot J."/>
            <person name="Rosling A."/>
        </authorList>
    </citation>
    <scope>NUCLEOTIDE SEQUENCE</scope>
    <source>
        <strain evidence="19">MA453B</strain>
    </source>
</reference>
<feature type="repeat" description="TPR" evidence="15">
    <location>
        <begin position="452"/>
        <end position="485"/>
    </location>
</feature>
<feature type="repeat" description="TPR" evidence="15">
    <location>
        <begin position="585"/>
        <end position="618"/>
    </location>
</feature>
<dbReference type="Pfam" id="PF01423">
    <property type="entry name" value="LSM"/>
    <property type="match status" value="1"/>
</dbReference>
<evidence type="ECO:0000256" key="7">
    <source>
        <dbReference type="ARBA" id="ARBA00022552"/>
    </source>
</evidence>
<evidence type="ECO:0000313" key="20">
    <source>
        <dbReference type="Proteomes" id="UP000789405"/>
    </source>
</evidence>
<dbReference type="AlphaFoldDB" id="A0A9N9CQC8"/>
<dbReference type="InterPro" id="IPR011990">
    <property type="entry name" value="TPR-like_helical_dom_sf"/>
</dbReference>
<dbReference type="Pfam" id="PF17830">
    <property type="entry name" value="STI1-HOP_DP"/>
    <property type="match status" value="1"/>
</dbReference>
<feature type="region of interest" description="Disordered" evidence="17">
    <location>
        <begin position="823"/>
        <end position="848"/>
    </location>
</feature>
<evidence type="ECO:0000256" key="10">
    <source>
        <dbReference type="ARBA" id="ARBA00022737"/>
    </source>
</evidence>
<keyword evidence="20" id="KW-1185">Reference proteome</keyword>
<dbReference type="SMART" id="SM00651">
    <property type="entry name" value="Sm"/>
    <property type="match status" value="1"/>
</dbReference>
<dbReference type="Gene3D" id="2.30.30.100">
    <property type="match status" value="1"/>
</dbReference>
<evidence type="ECO:0000256" key="11">
    <source>
        <dbReference type="ARBA" id="ARBA00022803"/>
    </source>
</evidence>
<dbReference type="InterPro" id="IPR027248">
    <property type="entry name" value="Sm_D2"/>
</dbReference>
<dbReference type="PROSITE" id="PS50005">
    <property type="entry name" value="TPR"/>
    <property type="match status" value="5"/>
</dbReference>
<protein>
    <recommendedName>
        <fullName evidence="16">Ribosome biogenesis protein NSA2 homolog</fullName>
    </recommendedName>
</protein>
<comment type="caution">
    <text evidence="19">The sequence shown here is derived from an EMBL/GenBank/DDBJ whole genome shotgun (WGS) entry which is preliminary data.</text>
</comment>
<dbReference type="Pfam" id="PF00515">
    <property type="entry name" value="TPR_1"/>
    <property type="match status" value="2"/>
</dbReference>
<dbReference type="InterPro" id="IPR039411">
    <property type="entry name" value="NSA2_fam"/>
</dbReference>
<dbReference type="GO" id="GO:0006364">
    <property type="term" value="P:rRNA processing"/>
    <property type="evidence" value="ECO:0007669"/>
    <property type="project" value="UniProtKB-KW"/>
</dbReference>
<gene>
    <name evidence="19" type="ORF">DERYTH_LOCUS8003</name>
</gene>
<dbReference type="SUPFAM" id="SSF50182">
    <property type="entry name" value="Sm-like ribonucleoproteins"/>
    <property type="match status" value="1"/>
</dbReference>
<comment type="subcellular location">
    <subcellularLocation>
        <location evidence="1">Cytoplasm</location>
        <location evidence="1">Cytosol</location>
    </subcellularLocation>
    <subcellularLocation>
        <location evidence="2 16">Nucleus</location>
        <location evidence="2 16">Nucleolus</location>
    </subcellularLocation>
</comment>
<feature type="non-terminal residue" evidence="19">
    <location>
        <position position="848"/>
    </location>
</feature>
<dbReference type="Gene3D" id="2.40.10.310">
    <property type="match status" value="1"/>
</dbReference>
<dbReference type="CDD" id="cd01720">
    <property type="entry name" value="Sm_D2"/>
    <property type="match status" value="1"/>
</dbReference>
<feature type="repeat" description="TPR" evidence="15">
    <location>
        <begin position="736"/>
        <end position="769"/>
    </location>
</feature>
<evidence type="ECO:0000256" key="9">
    <source>
        <dbReference type="ARBA" id="ARBA00022728"/>
    </source>
</evidence>
<dbReference type="Pfam" id="PF13181">
    <property type="entry name" value="TPR_8"/>
    <property type="match status" value="2"/>
</dbReference>
<evidence type="ECO:0000256" key="5">
    <source>
        <dbReference type="ARBA" id="ARBA00022490"/>
    </source>
</evidence>
<evidence type="ECO:0000256" key="4">
    <source>
        <dbReference type="ARBA" id="ARBA00008146"/>
    </source>
</evidence>